<dbReference type="Proteomes" id="UP000427906">
    <property type="component" value="Chromosome"/>
</dbReference>
<dbReference type="Pfam" id="PF00271">
    <property type="entry name" value="Helicase_C"/>
    <property type="match status" value="1"/>
</dbReference>
<dbReference type="PROSITE" id="PS51194">
    <property type="entry name" value="HELICASE_CTER"/>
    <property type="match status" value="1"/>
</dbReference>
<proteinExistence type="predicted"/>
<dbReference type="Pfam" id="PF04851">
    <property type="entry name" value="ResIII"/>
    <property type="match status" value="1"/>
</dbReference>
<dbReference type="RefSeq" id="WP_155318038.1">
    <property type="nucleotide sequence ID" value="NZ_AP021874.1"/>
</dbReference>
<evidence type="ECO:0000259" key="2">
    <source>
        <dbReference type="PROSITE" id="PS51192"/>
    </source>
</evidence>
<dbReference type="InterPro" id="IPR014001">
    <property type="entry name" value="Helicase_ATP-bd"/>
</dbReference>
<dbReference type="PANTHER" id="PTHR47396:SF1">
    <property type="entry name" value="ATP-DEPENDENT HELICASE IRC3-RELATED"/>
    <property type="match status" value="1"/>
</dbReference>
<dbReference type="SUPFAM" id="SSF52540">
    <property type="entry name" value="P-loop containing nucleoside triphosphate hydrolases"/>
    <property type="match status" value="1"/>
</dbReference>
<keyword evidence="5" id="KW-1185">Reference proteome</keyword>
<dbReference type="PROSITE" id="PS51192">
    <property type="entry name" value="HELICASE_ATP_BIND_1"/>
    <property type="match status" value="1"/>
</dbReference>
<gene>
    <name evidence="4" type="ORF">DSCA_39890</name>
</gene>
<feature type="domain" description="Helicase C-terminal" evidence="3">
    <location>
        <begin position="233"/>
        <end position="373"/>
    </location>
</feature>
<dbReference type="AlphaFoldDB" id="A0A5K7YQ95"/>
<organism evidence="4 5">
    <name type="scientific">Desulfosarcina alkanivorans</name>
    <dbReference type="NCBI Taxonomy" id="571177"/>
    <lineage>
        <taxon>Bacteria</taxon>
        <taxon>Pseudomonadati</taxon>
        <taxon>Thermodesulfobacteriota</taxon>
        <taxon>Desulfobacteria</taxon>
        <taxon>Desulfobacterales</taxon>
        <taxon>Desulfosarcinaceae</taxon>
        <taxon>Desulfosarcina</taxon>
    </lineage>
</organism>
<dbReference type="InterPro" id="IPR001650">
    <property type="entry name" value="Helicase_C-like"/>
</dbReference>
<dbReference type="InterPro" id="IPR027417">
    <property type="entry name" value="P-loop_NTPase"/>
</dbReference>
<dbReference type="GO" id="GO:0000403">
    <property type="term" value="F:Y-form DNA binding"/>
    <property type="evidence" value="ECO:0007669"/>
    <property type="project" value="TreeGrafter"/>
</dbReference>
<dbReference type="SMART" id="SM00487">
    <property type="entry name" value="DEXDc"/>
    <property type="match status" value="1"/>
</dbReference>
<dbReference type="GO" id="GO:0016787">
    <property type="term" value="F:hydrolase activity"/>
    <property type="evidence" value="ECO:0007669"/>
    <property type="project" value="InterPro"/>
</dbReference>
<dbReference type="CDD" id="cd18032">
    <property type="entry name" value="DEXHc_RE_I_III_res"/>
    <property type="match status" value="1"/>
</dbReference>
<dbReference type="GO" id="GO:0005524">
    <property type="term" value="F:ATP binding"/>
    <property type="evidence" value="ECO:0007669"/>
    <property type="project" value="InterPro"/>
</dbReference>
<feature type="domain" description="Helicase ATP-binding" evidence="2">
    <location>
        <begin position="21"/>
        <end position="179"/>
    </location>
</feature>
<keyword evidence="1" id="KW-0812">Transmembrane</keyword>
<accession>A0A5K7YQ95</accession>
<dbReference type="InterPro" id="IPR006935">
    <property type="entry name" value="Helicase/UvrB_N"/>
</dbReference>
<feature type="transmembrane region" description="Helical" evidence="1">
    <location>
        <begin position="30"/>
        <end position="48"/>
    </location>
</feature>
<protein>
    <recommendedName>
        <fullName evidence="6">DEAD/DEAH box helicase</fullName>
    </recommendedName>
</protein>
<dbReference type="PANTHER" id="PTHR47396">
    <property type="entry name" value="TYPE I RESTRICTION ENZYME ECOKI R PROTEIN"/>
    <property type="match status" value="1"/>
</dbReference>
<keyword evidence="1" id="KW-0472">Membrane</keyword>
<name>A0A5K7YQ95_9BACT</name>
<dbReference type="Gene3D" id="3.40.50.300">
    <property type="entry name" value="P-loop containing nucleotide triphosphate hydrolases"/>
    <property type="match status" value="2"/>
</dbReference>
<sequence>MRKLFRLRPYQKKAVAAVVSRYREKRQRRMLLYLPTGAGKTVIATHIIKALRTTRAFGKVLFVAHRREIIDQTARTIRRHLPGLKVQIEQGKRTTRGESDILLASVQSLVRRKDNYDPRAYALIICDECHRALAPSWAEVIDYFHTRADRDTLLLGMTATPQRTDGKSALEIFGRTAFEISRPDLEDLGYLAPMRYFTIRGKLDLDRVRMSAGDFQVGALSRVMNTPANRALSLKAWMEQGGGKKTIAFCSGVDHASDLAADFSTLGFRAEMIDGKSKHRGEILKRFTNGDIQVLTNYGVLTEGFDDPGVECILMARPTTSPLVYTQCIGRGLRTAPGKDACIVIDIVDRSAHPLQYGATQMAGLPNKWRSRGSDPFRQARSVSGIKVTCPDAFLRLREATSMEAVQSILMSLPPEVVTAGLDGEPVLHYEAKEERCALETARKSARDILRQAGVAGARLRVDDTILRIAFRSPGTENERYAYLKWHLERVTGRTVRYEMPKRRGRPLGPRTLLLSMLPEGCRINNLDADEQGHTITASVAGLTPDEIQGVQDDFENESGMTLDLKGQMSLF</sequence>
<evidence type="ECO:0000313" key="4">
    <source>
        <dbReference type="EMBL" id="BBO70059.1"/>
    </source>
</evidence>
<evidence type="ECO:0000256" key="1">
    <source>
        <dbReference type="SAM" id="Phobius"/>
    </source>
</evidence>
<evidence type="ECO:0000313" key="5">
    <source>
        <dbReference type="Proteomes" id="UP000427906"/>
    </source>
</evidence>
<reference evidence="4 5" key="1">
    <citation type="submission" date="2019-11" db="EMBL/GenBank/DDBJ databases">
        <title>Comparative genomics of hydrocarbon-degrading Desulfosarcina strains.</title>
        <authorList>
            <person name="Watanabe M."/>
            <person name="Kojima H."/>
            <person name="Fukui M."/>
        </authorList>
    </citation>
    <scope>NUCLEOTIDE SEQUENCE [LARGE SCALE GENOMIC DNA]</scope>
    <source>
        <strain evidence="4 5">PL12</strain>
    </source>
</reference>
<dbReference type="GO" id="GO:0061749">
    <property type="term" value="F:forked DNA-dependent helicase activity"/>
    <property type="evidence" value="ECO:0007669"/>
    <property type="project" value="TreeGrafter"/>
</dbReference>
<evidence type="ECO:0008006" key="6">
    <source>
        <dbReference type="Google" id="ProtNLM"/>
    </source>
</evidence>
<keyword evidence="1" id="KW-1133">Transmembrane helix</keyword>
<evidence type="ECO:0000259" key="3">
    <source>
        <dbReference type="PROSITE" id="PS51194"/>
    </source>
</evidence>
<dbReference type="OrthoDB" id="9804086at2"/>
<dbReference type="EMBL" id="AP021874">
    <property type="protein sequence ID" value="BBO70059.1"/>
    <property type="molecule type" value="Genomic_DNA"/>
</dbReference>
<dbReference type="SMART" id="SM00490">
    <property type="entry name" value="HELICc"/>
    <property type="match status" value="1"/>
</dbReference>
<dbReference type="InterPro" id="IPR050742">
    <property type="entry name" value="Helicase_Restrict-Modif_Enz"/>
</dbReference>
<dbReference type="GO" id="GO:0036121">
    <property type="term" value="F:double-stranded DNA helicase activity"/>
    <property type="evidence" value="ECO:0007669"/>
    <property type="project" value="TreeGrafter"/>
</dbReference>
<dbReference type="KEGG" id="dalk:DSCA_39890"/>